<gene>
    <name evidence="1" type="ORF">PR048_027227</name>
</gene>
<keyword evidence="2" id="KW-1185">Reference proteome</keyword>
<dbReference type="Proteomes" id="UP001159363">
    <property type="component" value="Chromosome 11"/>
</dbReference>
<sequence length="109" mass="12400">MKQLEEVPVSQHRGRESALTLTEYTFVKDGHHVWLPHKDKRSAASQQSKRIQISHLEGDITVWLKVPDELTKEYGLCQSAKLTLKVVSPMDEILQKALCLTTSTNFQVV</sequence>
<name>A0ABQ9GEU5_9NEOP</name>
<protein>
    <submittedName>
        <fullName evidence="1">Uncharacterized protein</fullName>
    </submittedName>
</protein>
<comment type="caution">
    <text evidence="1">The sequence shown here is derived from an EMBL/GenBank/DDBJ whole genome shotgun (WGS) entry which is preliminary data.</text>
</comment>
<evidence type="ECO:0000313" key="2">
    <source>
        <dbReference type="Proteomes" id="UP001159363"/>
    </source>
</evidence>
<proteinExistence type="predicted"/>
<organism evidence="1 2">
    <name type="scientific">Dryococelus australis</name>
    <dbReference type="NCBI Taxonomy" id="614101"/>
    <lineage>
        <taxon>Eukaryota</taxon>
        <taxon>Metazoa</taxon>
        <taxon>Ecdysozoa</taxon>
        <taxon>Arthropoda</taxon>
        <taxon>Hexapoda</taxon>
        <taxon>Insecta</taxon>
        <taxon>Pterygota</taxon>
        <taxon>Neoptera</taxon>
        <taxon>Polyneoptera</taxon>
        <taxon>Phasmatodea</taxon>
        <taxon>Verophasmatodea</taxon>
        <taxon>Anareolatae</taxon>
        <taxon>Phasmatidae</taxon>
        <taxon>Eurycanthinae</taxon>
        <taxon>Dryococelus</taxon>
    </lineage>
</organism>
<reference evidence="1 2" key="1">
    <citation type="submission" date="2023-02" db="EMBL/GenBank/DDBJ databases">
        <title>LHISI_Scaffold_Assembly.</title>
        <authorList>
            <person name="Stuart O.P."/>
            <person name="Cleave R."/>
            <person name="Magrath M.J.L."/>
            <person name="Mikheyev A.S."/>
        </authorList>
    </citation>
    <scope>NUCLEOTIDE SEQUENCE [LARGE SCALE GENOMIC DNA]</scope>
    <source>
        <strain evidence="1">Daus_M_001</strain>
        <tissue evidence="1">Leg muscle</tissue>
    </source>
</reference>
<accession>A0ABQ9GEU5</accession>
<evidence type="ECO:0000313" key="1">
    <source>
        <dbReference type="EMBL" id="KAJ8870925.1"/>
    </source>
</evidence>
<dbReference type="EMBL" id="JARBHB010000012">
    <property type="protein sequence ID" value="KAJ8870925.1"/>
    <property type="molecule type" value="Genomic_DNA"/>
</dbReference>